<keyword evidence="3" id="KW-1185">Reference proteome</keyword>
<dbReference type="Pfam" id="PF19266">
    <property type="entry name" value="CIS_tube"/>
    <property type="match status" value="2"/>
</dbReference>
<evidence type="ECO:0000259" key="1">
    <source>
        <dbReference type="Pfam" id="PF19266"/>
    </source>
</evidence>
<evidence type="ECO:0000313" key="2">
    <source>
        <dbReference type="EMBL" id="NMF94317.1"/>
    </source>
</evidence>
<proteinExistence type="predicted"/>
<feature type="domain" description="Contractile injection system tube protein N-terminal" evidence="1">
    <location>
        <begin position="173"/>
        <end position="211"/>
    </location>
</feature>
<dbReference type="InterPro" id="IPR036779">
    <property type="entry name" value="LysM_dom_sf"/>
</dbReference>
<feature type="domain" description="Contractile injection system tube protein N-terminal" evidence="1">
    <location>
        <begin position="20"/>
        <end position="110"/>
    </location>
</feature>
<dbReference type="Gene3D" id="3.10.350.10">
    <property type="entry name" value="LysM domain"/>
    <property type="match status" value="1"/>
</dbReference>
<dbReference type="Proteomes" id="UP000601990">
    <property type="component" value="Unassembled WGS sequence"/>
</dbReference>
<comment type="caution">
    <text evidence="2">The sequence shown here is derived from an EMBL/GenBank/DDBJ whole genome shotgun (WGS) entry which is preliminary data.</text>
</comment>
<dbReference type="EMBL" id="WTVH01000027">
    <property type="protein sequence ID" value="NMF94317.1"/>
    <property type="molecule type" value="Genomic_DNA"/>
</dbReference>
<name>A0ABX1N4X4_9RHOO</name>
<sequence>MNEPAKAIFRVYWFGLDQPQDIPVQYNPTEYSFDKSAQIGEVQIPGLDAPLQQFVRGNAEKLTLELFFDTTELGMGAGATSVTTETDKIYQLIKIEPKRHAPPIVEFIWSHEMAGTHIGGAPGSVAAALTQTVSGAAQAAGAAVGAAVQAAGSTGAAAQSVVGPPLGSQRRNGFRCIIESIKQKFTLFSPEGIPLRATLTVSLREYKRLRDQLLELHLSSPDRTHVHPLQQGEVLASVANRYYDRPSEWRPIAENNGIDDPRRLTPGVFLTIPPLT</sequence>
<protein>
    <submittedName>
        <fullName evidence="2">Peptidoglycan-binding protein</fullName>
    </submittedName>
</protein>
<reference evidence="2" key="1">
    <citation type="submission" date="2019-12" db="EMBL/GenBank/DDBJ databases">
        <title>Comparative genomics gives insights into the taxonomy of the Azoarcus-Aromatoleum group and reveals separate origins of nif in the plant-associated Azoarcus and non-plant-associated Aromatoleum sub-groups.</title>
        <authorList>
            <person name="Lafos M."/>
            <person name="Maluk M."/>
            <person name="Batista M."/>
            <person name="Junghare M."/>
            <person name="Carmona M."/>
            <person name="Faoro H."/>
            <person name="Cruz L.M."/>
            <person name="Battistoni F."/>
            <person name="De Souza E."/>
            <person name="Pedrosa F."/>
            <person name="Chen W.-M."/>
            <person name="Poole P.S."/>
            <person name="Dixon R.A."/>
            <person name="James E.K."/>
        </authorList>
    </citation>
    <scope>NUCLEOTIDE SEQUENCE</scope>
    <source>
        <strain evidence="2">U120</strain>
    </source>
</reference>
<gene>
    <name evidence="2" type="ORF">GO608_13380</name>
</gene>
<accession>A0ABX1N4X4</accession>
<dbReference type="InterPro" id="IPR045361">
    <property type="entry name" value="CIS_tube_prot_N"/>
</dbReference>
<dbReference type="RefSeq" id="WP_169199547.1">
    <property type="nucleotide sequence ID" value="NZ_WTVH02000001.1"/>
</dbReference>
<organism evidence="2 3">
    <name type="scientific">Aromatoleum buckelii</name>
    <dbReference type="NCBI Taxonomy" id="200254"/>
    <lineage>
        <taxon>Bacteria</taxon>
        <taxon>Pseudomonadati</taxon>
        <taxon>Pseudomonadota</taxon>
        <taxon>Betaproteobacteria</taxon>
        <taxon>Rhodocyclales</taxon>
        <taxon>Rhodocyclaceae</taxon>
        <taxon>Aromatoleum</taxon>
    </lineage>
</organism>
<evidence type="ECO:0000313" key="3">
    <source>
        <dbReference type="Proteomes" id="UP000601990"/>
    </source>
</evidence>